<organismHost>
    <name type="scientific">Salmonella enterica</name>
    <name type="common">Salmonella choleraesuis</name>
    <dbReference type="NCBI Taxonomy" id="28901"/>
</organismHost>
<dbReference type="GeneID" id="14675332"/>
<keyword evidence="2" id="KW-1185">Reference proteome</keyword>
<dbReference type="Proteomes" id="UP000011284">
    <property type="component" value="Segment"/>
</dbReference>
<sequence>MENKMKVTLKIETSVIKAKDALNSNKLIVDNVEYDICGVREVEPGTLTFFTMIFNPKAETLFKQFVFNPEDEVTVKNANFKK</sequence>
<dbReference type="EMBL" id="HQ331142">
    <property type="protein sequence ID" value="AGE48171.1"/>
    <property type="molecule type" value="Genomic_DNA"/>
</dbReference>
<name>M1HDI3_BPS16</name>
<evidence type="ECO:0000313" key="1">
    <source>
        <dbReference type="EMBL" id="AGE48171.1"/>
    </source>
</evidence>
<proteinExistence type="predicted"/>
<evidence type="ECO:0000313" key="2">
    <source>
        <dbReference type="Proteomes" id="UP000011284"/>
    </source>
</evidence>
<dbReference type="KEGG" id="vg:14675332"/>
<reference evidence="1 2" key="1">
    <citation type="journal article" date="2013" name="Mol. Microbiol.">
        <title>Long tail fibres of the novel broad-host-range T-even bacteriophage S16 specifically recognize Salmonella OmpC.</title>
        <authorList>
            <person name="Marti R."/>
            <person name="Zurfluh K."/>
            <person name="Hagens S."/>
            <person name="Pianezzi J."/>
            <person name="Klumpp J."/>
            <person name="Loessner M.J."/>
        </authorList>
    </citation>
    <scope>NUCLEOTIDE SEQUENCE [LARGE SCALE GENOMIC DNA]</scope>
</reference>
<dbReference type="OrthoDB" id="34804at10239"/>
<protein>
    <submittedName>
        <fullName evidence="1">Uncharacterized protein</fullName>
    </submittedName>
</protein>
<accession>M1HDI3</accession>
<dbReference type="RefSeq" id="YP_007501131.1">
    <property type="nucleotide sequence ID" value="NC_020416.1"/>
</dbReference>
<organism evidence="1 2">
    <name type="scientific">Salmonella phage S16</name>
    <name type="common">Salmonella phage vB_SenM-S16</name>
    <dbReference type="NCBI Taxonomy" id="1087482"/>
    <lineage>
        <taxon>Viruses</taxon>
        <taxon>Duplodnaviria</taxon>
        <taxon>Heunggongvirae</taxon>
        <taxon>Uroviricota</taxon>
        <taxon>Caudoviricetes</taxon>
        <taxon>Pantevenvirales</taxon>
        <taxon>Straboviridae</taxon>
        <taxon>Tevenvirinae</taxon>
        <taxon>Gelderlandvirus</taxon>
        <taxon>Gelderlandvirus s16</taxon>
    </lineage>
</organism>